<sequence>MSARRISISLTYIALLSLATRYYNKRKGIVPKAISEYILTLKVYDINNFSTLNKRAPDNSVDASLLKRYKSIYSCGNYYSSESTTSLPVGTTSLLIVKEEKEDKEDLSVIKPSNNTKGS</sequence>
<dbReference type="EMBL" id="FJUX01000026">
    <property type="protein sequence ID" value="CZS96398.1"/>
    <property type="molecule type" value="Genomic_DNA"/>
</dbReference>
<gene>
    <name evidence="2" type="ORF">RAG0_05751</name>
</gene>
<evidence type="ECO:0000256" key="1">
    <source>
        <dbReference type="SAM" id="SignalP"/>
    </source>
</evidence>
<feature type="chain" id="PRO_5009445866" evidence="1">
    <location>
        <begin position="20"/>
        <end position="119"/>
    </location>
</feature>
<keyword evidence="3" id="KW-1185">Reference proteome</keyword>
<evidence type="ECO:0000313" key="3">
    <source>
        <dbReference type="Proteomes" id="UP000178912"/>
    </source>
</evidence>
<proteinExistence type="predicted"/>
<keyword evidence="1" id="KW-0732">Signal</keyword>
<feature type="signal peptide" evidence="1">
    <location>
        <begin position="1"/>
        <end position="19"/>
    </location>
</feature>
<dbReference type="AlphaFoldDB" id="A0A1E1KEC6"/>
<evidence type="ECO:0000313" key="2">
    <source>
        <dbReference type="EMBL" id="CZS96398.1"/>
    </source>
</evidence>
<accession>A0A1E1KEC6</accession>
<reference evidence="3" key="1">
    <citation type="submission" date="2016-03" db="EMBL/GenBank/DDBJ databases">
        <authorList>
            <person name="Guldener U."/>
        </authorList>
    </citation>
    <scope>NUCLEOTIDE SEQUENCE [LARGE SCALE GENOMIC DNA]</scope>
    <source>
        <strain evidence="3">04CH-RAC-A.6.1</strain>
    </source>
</reference>
<organism evidence="2 3">
    <name type="scientific">Rhynchosporium agropyri</name>
    <dbReference type="NCBI Taxonomy" id="914238"/>
    <lineage>
        <taxon>Eukaryota</taxon>
        <taxon>Fungi</taxon>
        <taxon>Dikarya</taxon>
        <taxon>Ascomycota</taxon>
        <taxon>Pezizomycotina</taxon>
        <taxon>Leotiomycetes</taxon>
        <taxon>Helotiales</taxon>
        <taxon>Ploettnerulaceae</taxon>
        <taxon>Rhynchosporium</taxon>
    </lineage>
</organism>
<name>A0A1E1KEC6_9HELO</name>
<dbReference type="Proteomes" id="UP000178912">
    <property type="component" value="Unassembled WGS sequence"/>
</dbReference>
<protein>
    <submittedName>
        <fullName evidence="2">Uncharacterized protein</fullName>
    </submittedName>
</protein>